<dbReference type="EMBL" id="VSSQ01000104">
    <property type="protein sequence ID" value="MPL77201.1"/>
    <property type="molecule type" value="Genomic_DNA"/>
</dbReference>
<dbReference type="AlphaFoldDB" id="A0A644UEA4"/>
<evidence type="ECO:0000313" key="1">
    <source>
        <dbReference type="EMBL" id="MPL77201.1"/>
    </source>
</evidence>
<proteinExistence type="predicted"/>
<sequence>MTVTGILFSGGYKFFRILGGVLKKRRKEKEFGRFFLGTLRRRRGGLGGAWIEVAEELTVDRRDLRARGFFLDPRSGAPENFVYL</sequence>
<name>A0A644UEA4_9ZZZZ</name>
<accession>A0A644UEA4</accession>
<protein>
    <submittedName>
        <fullName evidence="1">Uncharacterized protein</fullName>
    </submittedName>
</protein>
<reference evidence="1" key="1">
    <citation type="submission" date="2019-08" db="EMBL/GenBank/DDBJ databases">
        <authorList>
            <person name="Kucharzyk K."/>
            <person name="Murdoch R.W."/>
            <person name="Higgins S."/>
            <person name="Loffler F."/>
        </authorList>
    </citation>
    <scope>NUCLEOTIDE SEQUENCE</scope>
</reference>
<organism evidence="1">
    <name type="scientific">bioreactor metagenome</name>
    <dbReference type="NCBI Taxonomy" id="1076179"/>
    <lineage>
        <taxon>unclassified sequences</taxon>
        <taxon>metagenomes</taxon>
        <taxon>ecological metagenomes</taxon>
    </lineage>
</organism>
<comment type="caution">
    <text evidence="1">The sequence shown here is derived from an EMBL/GenBank/DDBJ whole genome shotgun (WGS) entry which is preliminary data.</text>
</comment>
<gene>
    <name evidence="1" type="ORF">SDC9_23053</name>
</gene>